<accession>A0A7G1IFE1</accession>
<evidence type="ECO:0000259" key="8">
    <source>
        <dbReference type="Pfam" id="PF16198"/>
    </source>
</evidence>
<comment type="catalytic activity">
    <reaction evidence="1 5">
        <text>uridine(55) in tRNA = pseudouridine(55) in tRNA</text>
        <dbReference type="Rhea" id="RHEA:42532"/>
        <dbReference type="Rhea" id="RHEA-COMP:10101"/>
        <dbReference type="Rhea" id="RHEA-COMP:10102"/>
        <dbReference type="ChEBI" id="CHEBI:65314"/>
        <dbReference type="ChEBI" id="CHEBI:65315"/>
        <dbReference type="EC" id="5.4.99.25"/>
    </reaction>
</comment>
<dbReference type="EC" id="5.4.99.25" evidence="5"/>
<keyword evidence="10" id="KW-1185">Reference proteome</keyword>
<keyword evidence="4 5" id="KW-0413">Isomerase</keyword>
<evidence type="ECO:0000259" key="7">
    <source>
        <dbReference type="Pfam" id="PF01509"/>
    </source>
</evidence>
<sequence>MSQSRTGPGLVVVDKPAGMTSHDVVGRCRRIFATRKVGHAGTLDPMATGVLVIGIERATKILGLLTATSKSYAATIRLGRSTSTDDAEGEVLQTVSAAHVTDEQIASEIAGLCGDISQVPSAVSAIKVGGRRAYELARQGHDVALQARPVRVDRFDVLAARRGGDGVVDLDVEVDCSSGTYIRALARDLGDALGVGGHLTSLRRTRVGRFGLDQACSLDELAQHPQLSLSLDDACLLMFPAATSPPGGRGHRQRPAPRAGRYRRHIRRRRRRRAGDCAAARRRSTDQIRGRNSSGNVVGAPGLLSVGIQVAHWEAGQRRSPGGRCSNGRGVHVSQDA</sequence>
<reference evidence="9 10" key="1">
    <citation type="submission" date="2020-07" db="EMBL/GenBank/DDBJ databases">
        <title>Mycobacterium kansasii (former subtype) with zoonotic potential isolated from diseased indoor pet cat, Japan.</title>
        <authorList>
            <person name="Fukano H."/>
            <person name="Terazono T."/>
            <person name="Hoshino Y."/>
        </authorList>
    </citation>
    <scope>NUCLEOTIDE SEQUENCE [LARGE SCALE GENOMIC DNA]</scope>
    <source>
        <strain evidence="9 10">Kuro-I</strain>
    </source>
</reference>
<dbReference type="Pfam" id="PF16198">
    <property type="entry name" value="TruB_C_2"/>
    <property type="match status" value="1"/>
</dbReference>
<dbReference type="GO" id="GO:0003723">
    <property type="term" value="F:RNA binding"/>
    <property type="evidence" value="ECO:0007669"/>
    <property type="project" value="InterPro"/>
</dbReference>
<evidence type="ECO:0000313" key="9">
    <source>
        <dbReference type="EMBL" id="BCI89567.1"/>
    </source>
</evidence>
<evidence type="ECO:0000256" key="1">
    <source>
        <dbReference type="ARBA" id="ARBA00000385"/>
    </source>
</evidence>
<evidence type="ECO:0000256" key="4">
    <source>
        <dbReference type="ARBA" id="ARBA00023235"/>
    </source>
</evidence>
<proteinExistence type="inferred from homology"/>
<dbReference type="SUPFAM" id="SSF55120">
    <property type="entry name" value="Pseudouridine synthase"/>
    <property type="match status" value="1"/>
</dbReference>
<dbReference type="CDD" id="cd02573">
    <property type="entry name" value="PseudoU_synth_EcTruB"/>
    <property type="match status" value="1"/>
</dbReference>
<comment type="function">
    <text evidence="5">Responsible for synthesis of pseudouridine from uracil-55 in the psi GC loop of transfer RNAs.</text>
</comment>
<dbReference type="HAMAP" id="MF_01080">
    <property type="entry name" value="TruB_bact"/>
    <property type="match status" value="1"/>
</dbReference>
<evidence type="ECO:0000256" key="6">
    <source>
        <dbReference type="SAM" id="MobiDB-lite"/>
    </source>
</evidence>
<evidence type="ECO:0000256" key="2">
    <source>
        <dbReference type="ARBA" id="ARBA00005642"/>
    </source>
</evidence>
<comment type="similarity">
    <text evidence="2 5">Belongs to the pseudouridine synthase TruB family. Type 1 subfamily.</text>
</comment>
<name>A0A7G1IFE1_MYCKA</name>
<dbReference type="GO" id="GO:0160148">
    <property type="term" value="F:tRNA pseudouridine(55) synthase activity"/>
    <property type="evidence" value="ECO:0007669"/>
    <property type="project" value="UniProtKB-EC"/>
</dbReference>
<dbReference type="Proteomes" id="UP000516380">
    <property type="component" value="Chromosome"/>
</dbReference>
<evidence type="ECO:0000256" key="5">
    <source>
        <dbReference type="HAMAP-Rule" id="MF_01080"/>
    </source>
</evidence>
<keyword evidence="3 5" id="KW-0819">tRNA processing</keyword>
<evidence type="ECO:0000313" key="10">
    <source>
        <dbReference type="Proteomes" id="UP000516380"/>
    </source>
</evidence>
<feature type="active site" description="Nucleophile" evidence="5">
    <location>
        <position position="44"/>
    </location>
</feature>
<dbReference type="InterPro" id="IPR014780">
    <property type="entry name" value="tRNA_psdUridine_synth_TruB"/>
</dbReference>
<protein>
    <recommendedName>
        <fullName evidence="5">tRNA pseudouridine synthase B</fullName>
        <ecNumber evidence="5">5.4.99.25</ecNumber>
    </recommendedName>
    <alternativeName>
        <fullName evidence="5">tRNA pseudouridine(55) synthase</fullName>
        <shortName evidence="5">Psi55 synthase</shortName>
    </alternativeName>
    <alternativeName>
        <fullName evidence="5">tRNA pseudouridylate synthase</fullName>
    </alternativeName>
    <alternativeName>
        <fullName evidence="5">tRNA-uridine isomerase</fullName>
    </alternativeName>
</protein>
<dbReference type="Gene3D" id="3.30.2350.10">
    <property type="entry name" value="Pseudouridine synthase"/>
    <property type="match status" value="1"/>
</dbReference>
<dbReference type="Pfam" id="PF01509">
    <property type="entry name" value="TruB_N"/>
    <property type="match status" value="1"/>
</dbReference>
<dbReference type="GO" id="GO:0031119">
    <property type="term" value="P:tRNA pseudouridine synthesis"/>
    <property type="evidence" value="ECO:0007669"/>
    <property type="project" value="UniProtKB-UniRule"/>
</dbReference>
<feature type="region of interest" description="Disordered" evidence="6">
    <location>
        <begin position="315"/>
        <end position="337"/>
    </location>
</feature>
<organism evidence="9 10">
    <name type="scientific">Mycobacterium kansasii</name>
    <dbReference type="NCBI Taxonomy" id="1768"/>
    <lineage>
        <taxon>Bacteria</taxon>
        <taxon>Bacillati</taxon>
        <taxon>Actinomycetota</taxon>
        <taxon>Actinomycetes</taxon>
        <taxon>Mycobacteriales</taxon>
        <taxon>Mycobacteriaceae</taxon>
        <taxon>Mycobacterium</taxon>
    </lineage>
</organism>
<feature type="domain" description="tRNA pseudouridylate synthase B C-terminal" evidence="8">
    <location>
        <begin position="183"/>
        <end position="223"/>
    </location>
</feature>
<gene>
    <name evidence="5" type="primary">truB</name>
    <name evidence="9" type="ORF">NIIDMKKI_47730</name>
</gene>
<dbReference type="InterPro" id="IPR020103">
    <property type="entry name" value="PsdUridine_synth_cat_dom_sf"/>
</dbReference>
<feature type="compositionally biased region" description="Basic residues" evidence="6">
    <location>
        <begin position="249"/>
        <end position="273"/>
    </location>
</feature>
<dbReference type="InterPro" id="IPR032819">
    <property type="entry name" value="TruB_C"/>
</dbReference>
<evidence type="ECO:0000256" key="3">
    <source>
        <dbReference type="ARBA" id="ARBA00022694"/>
    </source>
</evidence>
<dbReference type="PANTHER" id="PTHR13767:SF2">
    <property type="entry name" value="PSEUDOURIDYLATE SYNTHASE TRUB1"/>
    <property type="match status" value="1"/>
</dbReference>
<dbReference type="AlphaFoldDB" id="A0A7G1IFE1"/>
<dbReference type="NCBIfam" id="TIGR00431">
    <property type="entry name" value="TruB"/>
    <property type="match status" value="1"/>
</dbReference>
<feature type="domain" description="Pseudouridine synthase II N-terminal" evidence="7">
    <location>
        <begin position="29"/>
        <end position="182"/>
    </location>
</feature>
<dbReference type="GO" id="GO:1990481">
    <property type="term" value="P:mRNA pseudouridine synthesis"/>
    <property type="evidence" value="ECO:0007669"/>
    <property type="project" value="TreeGrafter"/>
</dbReference>
<dbReference type="InterPro" id="IPR002501">
    <property type="entry name" value="PsdUridine_synth_N"/>
</dbReference>
<dbReference type="EMBL" id="AP023343">
    <property type="protein sequence ID" value="BCI89567.1"/>
    <property type="molecule type" value="Genomic_DNA"/>
</dbReference>
<dbReference type="FunFam" id="3.30.2350.10:FF:000011">
    <property type="entry name" value="tRNA pseudouridine synthase B"/>
    <property type="match status" value="1"/>
</dbReference>
<feature type="region of interest" description="Disordered" evidence="6">
    <location>
        <begin position="242"/>
        <end position="296"/>
    </location>
</feature>
<dbReference type="PANTHER" id="PTHR13767">
    <property type="entry name" value="TRNA-PSEUDOURIDINE SYNTHASE"/>
    <property type="match status" value="1"/>
</dbReference>